<evidence type="ECO:0000256" key="3">
    <source>
        <dbReference type="ARBA" id="ARBA00022670"/>
    </source>
</evidence>
<keyword evidence="6" id="KW-0378">Hydrolase</keyword>
<comment type="cofactor">
    <cofactor evidence="1">
        <name>Zn(2+)</name>
        <dbReference type="ChEBI" id="CHEBI:29105"/>
    </cofactor>
</comment>
<keyword evidence="2" id="KW-1003">Cell membrane</keyword>
<keyword evidence="8 11" id="KW-1133">Transmembrane helix</keyword>
<keyword evidence="3 13" id="KW-0645">Protease</keyword>
<dbReference type="InterPro" id="IPR050083">
    <property type="entry name" value="HtpX_protease"/>
</dbReference>
<feature type="transmembrane region" description="Helical" evidence="11">
    <location>
        <begin position="227"/>
        <end position="248"/>
    </location>
</feature>
<gene>
    <name evidence="13" type="ORF">Mag101_13365</name>
</gene>
<feature type="transmembrane region" description="Helical" evidence="11">
    <location>
        <begin position="189"/>
        <end position="211"/>
    </location>
</feature>
<dbReference type="EMBL" id="CP019650">
    <property type="protein sequence ID" value="AQQ68512.1"/>
    <property type="molecule type" value="Genomic_DNA"/>
</dbReference>
<dbReference type="PANTHER" id="PTHR43221:SF2">
    <property type="entry name" value="PROTEASE HTPX HOMOLOG"/>
    <property type="match status" value="1"/>
</dbReference>
<dbReference type="Proteomes" id="UP000188219">
    <property type="component" value="Chromosome"/>
</dbReference>
<dbReference type="OrthoDB" id="15218at2"/>
<keyword evidence="5" id="KW-0479">Metal-binding</keyword>
<keyword evidence="7" id="KW-0862">Zinc</keyword>
<dbReference type="InterPro" id="IPR001915">
    <property type="entry name" value="Peptidase_M48"/>
</dbReference>
<proteinExistence type="predicted"/>
<evidence type="ECO:0000313" key="13">
    <source>
        <dbReference type="EMBL" id="AQQ68512.1"/>
    </source>
</evidence>
<keyword evidence="9" id="KW-0482">Metalloprotease</keyword>
<evidence type="ECO:0000256" key="2">
    <source>
        <dbReference type="ARBA" id="ARBA00022475"/>
    </source>
</evidence>
<protein>
    <submittedName>
        <fullName evidence="13">Zn-dependent protease with chaperone function</fullName>
    </submittedName>
</protein>
<sequence length="674" mass="72226">MNFFEYQDKARRNSGVLIALFCAAVIGLVAITTVFVAFLASYSDLRDPAVDTSLIGIISHLGWETVAGIAITITAIIGLASLFRLRQLAGGGRAVAESLGGRKINTSPEGLAEQRALNVVEEMALASGTPVPDVYILEDSAINAFAAGYSANDAVIGLTRGCIEQLDRDELQGVVAHEFSHIFNGDMRLNIRIVGLLHGILIIGLVGSWLLRGSYWGGRSSRGRMPVFAAGMGLVAIGYTGTFFGNLIKSAVSRQREYLADASAVQFTRNKQGIAGALKKIARHTSGSNLQATNASEFSHMYFASGLRASFGGLFATHPPLDARITRLDPQWQVAASAAGSATPAVSDAAPANISSMHSQHRNSGTDTAQTVTNSPSNPYQATLAEIVEVVDNNIANPSYQQCARGKVLLAEIPSALKAAAHDPFAARALIYGLLIGNEEASEHRATQLDLLAKVAHPAVLREFEKLSEELTRIGTHLRLPLLDLCIPALKSLAPQQFQIFKRNVIKLLRADGKIEIWEWALYRVLMHGLEQDPDRHRKLGARKTSTKVLADAHQFLLATMAHADSSDYLTAKRAFEAGLDLMGMGAVALPARGDMTLQRLDKAVAIARDTPALQKPALLKALAITMSHDGIVGGREVELLRAIADCLDCPMPPLTLSDGRQVPNPAAAMEETA</sequence>
<evidence type="ECO:0000259" key="12">
    <source>
        <dbReference type="Pfam" id="PF01435"/>
    </source>
</evidence>
<name>A0A1Q2M8G2_9GAMM</name>
<evidence type="ECO:0000256" key="11">
    <source>
        <dbReference type="SAM" id="Phobius"/>
    </source>
</evidence>
<dbReference type="GO" id="GO:0046872">
    <property type="term" value="F:metal ion binding"/>
    <property type="evidence" value="ECO:0007669"/>
    <property type="project" value="UniProtKB-KW"/>
</dbReference>
<evidence type="ECO:0000256" key="10">
    <source>
        <dbReference type="ARBA" id="ARBA00023136"/>
    </source>
</evidence>
<accession>A0A1Q2M8G2</accession>
<dbReference type="GO" id="GO:0006508">
    <property type="term" value="P:proteolysis"/>
    <property type="evidence" value="ECO:0007669"/>
    <property type="project" value="UniProtKB-KW"/>
</dbReference>
<keyword evidence="10 11" id="KW-0472">Membrane</keyword>
<dbReference type="CDD" id="cd07340">
    <property type="entry name" value="M48B_Htpx_like"/>
    <property type="match status" value="1"/>
</dbReference>
<reference evidence="13" key="1">
    <citation type="submission" date="2017-02" db="EMBL/GenBank/DDBJ databases">
        <title>Genome of Microbulbifer agarilyticus GP101.</title>
        <authorList>
            <person name="Jung J."/>
            <person name="Bae S.S."/>
            <person name="Baek K."/>
        </authorList>
    </citation>
    <scope>NUCLEOTIDE SEQUENCE [LARGE SCALE GENOMIC DNA]</scope>
    <source>
        <strain evidence="13">GP101</strain>
    </source>
</reference>
<feature type="transmembrane region" description="Helical" evidence="11">
    <location>
        <begin position="61"/>
        <end position="83"/>
    </location>
</feature>
<dbReference type="Pfam" id="PF01435">
    <property type="entry name" value="Peptidase_M48"/>
    <property type="match status" value="1"/>
</dbReference>
<dbReference type="AlphaFoldDB" id="A0A1Q2M8G2"/>
<dbReference type="RefSeq" id="WP_077405936.1">
    <property type="nucleotide sequence ID" value="NZ_CP019650.1"/>
</dbReference>
<evidence type="ECO:0000256" key="6">
    <source>
        <dbReference type="ARBA" id="ARBA00022801"/>
    </source>
</evidence>
<dbReference type="STRING" id="260552.Mag101_13365"/>
<dbReference type="PANTHER" id="PTHR43221">
    <property type="entry name" value="PROTEASE HTPX"/>
    <property type="match status" value="1"/>
</dbReference>
<keyword evidence="14" id="KW-1185">Reference proteome</keyword>
<dbReference type="GO" id="GO:0004222">
    <property type="term" value="F:metalloendopeptidase activity"/>
    <property type="evidence" value="ECO:0007669"/>
    <property type="project" value="InterPro"/>
</dbReference>
<dbReference type="Gene3D" id="3.30.2010.10">
    <property type="entry name" value="Metalloproteases ('zincins'), catalytic domain"/>
    <property type="match status" value="1"/>
</dbReference>
<evidence type="ECO:0000256" key="5">
    <source>
        <dbReference type="ARBA" id="ARBA00022723"/>
    </source>
</evidence>
<feature type="transmembrane region" description="Helical" evidence="11">
    <location>
        <begin position="16"/>
        <end position="41"/>
    </location>
</feature>
<evidence type="ECO:0000256" key="7">
    <source>
        <dbReference type="ARBA" id="ARBA00022833"/>
    </source>
</evidence>
<organism evidence="13 14">
    <name type="scientific">Microbulbifer agarilyticus</name>
    <dbReference type="NCBI Taxonomy" id="260552"/>
    <lineage>
        <taxon>Bacteria</taxon>
        <taxon>Pseudomonadati</taxon>
        <taxon>Pseudomonadota</taxon>
        <taxon>Gammaproteobacteria</taxon>
        <taxon>Cellvibrionales</taxon>
        <taxon>Microbulbiferaceae</taxon>
        <taxon>Microbulbifer</taxon>
    </lineage>
</organism>
<dbReference type="KEGG" id="maga:Mag101_13365"/>
<feature type="domain" description="Peptidase M48" evidence="12">
    <location>
        <begin position="118"/>
        <end position="329"/>
    </location>
</feature>
<evidence type="ECO:0000313" key="14">
    <source>
        <dbReference type="Proteomes" id="UP000188219"/>
    </source>
</evidence>
<evidence type="ECO:0000256" key="4">
    <source>
        <dbReference type="ARBA" id="ARBA00022692"/>
    </source>
</evidence>
<evidence type="ECO:0000256" key="8">
    <source>
        <dbReference type="ARBA" id="ARBA00022989"/>
    </source>
</evidence>
<evidence type="ECO:0000256" key="9">
    <source>
        <dbReference type="ARBA" id="ARBA00023049"/>
    </source>
</evidence>
<evidence type="ECO:0000256" key="1">
    <source>
        <dbReference type="ARBA" id="ARBA00001947"/>
    </source>
</evidence>
<keyword evidence="4 11" id="KW-0812">Transmembrane</keyword>